<protein>
    <submittedName>
        <fullName evidence="10">Peptidase M23</fullName>
    </submittedName>
</protein>
<dbReference type="EMBL" id="BMJE01000007">
    <property type="protein sequence ID" value="GGB84312.1"/>
    <property type="molecule type" value="Genomic_DNA"/>
</dbReference>
<feature type="domain" description="Csd3-like second N-terminal" evidence="9">
    <location>
        <begin position="147"/>
        <end position="269"/>
    </location>
</feature>
<evidence type="ECO:0000259" key="9">
    <source>
        <dbReference type="Pfam" id="PF19425"/>
    </source>
</evidence>
<evidence type="ECO:0000256" key="5">
    <source>
        <dbReference type="ARBA" id="ARBA00022801"/>
    </source>
</evidence>
<name>A0ABQ1K0Z3_9FLAO</name>
<reference evidence="11" key="1">
    <citation type="journal article" date="2019" name="Int. J. Syst. Evol. Microbiol.">
        <title>The Global Catalogue of Microorganisms (GCM) 10K type strain sequencing project: providing services to taxonomists for standard genome sequencing and annotation.</title>
        <authorList>
            <consortium name="The Broad Institute Genomics Platform"/>
            <consortium name="The Broad Institute Genome Sequencing Center for Infectious Disease"/>
            <person name="Wu L."/>
            <person name="Ma J."/>
        </authorList>
    </citation>
    <scope>NUCLEOTIDE SEQUENCE [LARGE SCALE GENOMIC DNA]</scope>
    <source>
        <strain evidence="11">CGMCC 1.15461</strain>
    </source>
</reference>
<evidence type="ECO:0000256" key="6">
    <source>
        <dbReference type="ARBA" id="ARBA00022833"/>
    </source>
</evidence>
<evidence type="ECO:0000313" key="10">
    <source>
        <dbReference type="EMBL" id="GGB84312.1"/>
    </source>
</evidence>
<comment type="subcellular location">
    <subcellularLocation>
        <location evidence="2">Cell envelope</location>
    </subcellularLocation>
</comment>
<dbReference type="InterPro" id="IPR050570">
    <property type="entry name" value="Cell_wall_metabolism_enzyme"/>
</dbReference>
<comment type="caution">
    <text evidence="10">The sequence shown here is derived from an EMBL/GenBank/DDBJ whole genome shotgun (WGS) entry which is preliminary data.</text>
</comment>
<keyword evidence="7" id="KW-0482">Metalloprotease</keyword>
<sequence length="415" mass="46860">MRYFTLLLVATLATLASCGNDKNNDEKETAKPIAQKQKVVKEFGFVLDDYVVVRDTIKGGDTFGGLLQKEGYNAGDVYNITQAIKDSFNLRNIRIGKPYTLLKNKDNPDSLEVFVYQPDRLSYYVIDLRDSIAKAYKQKLPITIRRRTIAANIEGSLAQTVQEAGASPALTHTLSEIYAWSVDFFKIQKDDSFAVTINERYISDSIYAGIESIEAAVFETRGVKKYAFPFKQDEKATRPSFYDEEGNALKSMFLKAPLKFSRITSRYSPRRFHPVQKRWKAHKGTDYAAPKGTPIMTTASGTVIAAGYTAGNGNYVKVRHNGTYTTQYLHMSKIKVRKGQYVSQGDVIGLVGSTGLATGPHVCYRFWVNGKQVDPLRQKMPTSKPMEEKYKPKYMEYMKPLKKELDSISKIKINK</sequence>
<dbReference type="SUPFAM" id="SSF51261">
    <property type="entry name" value="Duplicated hybrid motif"/>
    <property type="match status" value="1"/>
</dbReference>
<gene>
    <name evidence="10" type="ORF">GCM10007424_25430</name>
</gene>
<feature type="domain" description="M23ase beta-sheet core" evidence="8">
    <location>
        <begin position="281"/>
        <end position="375"/>
    </location>
</feature>
<evidence type="ECO:0000256" key="7">
    <source>
        <dbReference type="ARBA" id="ARBA00023049"/>
    </source>
</evidence>
<keyword evidence="6" id="KW-0862">Zinc</keyword>
<evidence type="ECO:0000313" key="11">
    <source>
        <dbReference type="Proteomes" id="UP000615760"/>
    </source>
</evidence>
<accession>A0ABQ1K0Z3</accession>
<keyword evidence="11" id="KW-1185">Reference proteome</keyword>
<dbReference type="Proteomes" id="UP000615760">
    <property type="component" value="Unassembled WGS sequence"/>
</dbReference>
<dbReference type="InterPro" id="IPR011055">
    <property type="entry name" value="Dup_hybrid_motif"/>
</dbReference>
<dbReference type="RefSeq" id="WP_188621693.1">
    <property type="nucleotide sequence ID" value="NZ_BMJE01000007.1"/>
</dbReference>
<evidence type="ECO:0000256" key="1">
    <source>
        <dbReference type="ARBA" id="ARBA00001947"/>
    </source>
</evidence>
<proteinExistence type="predicted"/>
<dbReference type="Gene3D" id="2.70.70.10">
    <property type="entry name" value="Glucose Permease (Domain IIA)"/>
    <property type="match status" value="1"/>
</dbReference>
<comment type="cofactor">
    <cofactor evidence="1">
        <name>Zn(2+)</name>
        <dbReference type="ChEBI" id="CHEBI:29105"/>
    </cofactor>
</comment>
<dbReference type="Pfam" id="PF01551">
    <property type="entry name" value="Peptidase_M23"/>
    <property type="match status" value="1"/>
</dbReference>
<evidence type="ECO:0000256" key="3">
    <source>
        <dbReference type="ARBA" id="ARBA00022670"/>
    </source>
</evidence>
<dbReference type="InterPro" id="IPR045834">
    <property type="entry name" value="Csd3_N2"/>
</dbReference>
<keyword evidence="4" id="KW-0479">Metal-binding</keyword>
<dbReference type="PROSITE" id="PS51257">
    <property type="entry name" value="PROKAR_LIPOPROTEIN"/>
    <property type="match status" value="1"/>
</dbReference>
<dbReference type="PANTHER" id="PTHR21666:SF288">
    <property type="entry name" value="CELL DIVISION PROTEIN YTFB"/>
    <property type="match status" value="1"/>
</dbReference>
<dbReference type="Pfam" id="PF19425">
    <property type="entry name" value="Csd3_N2"/>
    <property type="match status" value="1"/>
</dbReference>
<dbReference type="CDD" id="cd12797">
    <property type="entry name" value="M23_peptidase"/>
    <property type="match status" value="1"/>
</dbReference>
<evidence type="ECO:0000256" key="2">
    <source>
        <dbReference type="ARBA" id="ARBA00004196"/>
    </source>
</evidence>
<organism evidence="10 11">
    <name type="scientific">Flavobacterium suaedae</name>
    <dbReference type="NCBI Taxonomy" id="1767027"/>
    <lineage>
        <taxon>Bacteria</taxon>
        <taxon>Pseudomonadati</taxon>
        <taxon>Bacteroidota</taxon>
        <taxon>Flavobacteriia</taxon>
        <taxon>Flavobacteriales</taxon>
        <taxon>Flavobacteriaceae</taxon>
        <taxon>Flavobacterium</taxon>
    </lineage>
</organism>
<dbReference type="InterPro" id="IPR016047">
    <property type="entry name" value="M23ase_b-sheet_dom"/>
</dbReference>
<keyword evidence="5" id="KW-0378">Hydrolase</keyword>
<evidence type="ECO:0000256" key="4">
    <source>
        <dbReference type="ARBA" id="ARBA00022723"/>
    </source>
</evidence>
<dbReference type="Gene3D" id="3.10.450.350">
    <property type="match status" value="2"/>
</dbReference>
<keyword evidence="3" id="KW-0645">Protease</keyword>
<evidence type="ECO:0000259" key="8">
    <source>
        <dbReference type="Pfam" id="PF01551"/>
    </source>
</evidence>
<dbReference type="PANTHER" id="PTHR21666">
    <property type="entry name" value="PEPTIDASE-RELATED"/>
    <property type="match status" value="1"/>
</dbReference>